<dbReference type="SUPFAM" id="SSF55031">
    <property type="entry name" value="Bacterial exopeptidase dimerisation domain"/>
    <property type="match status" value="1"/>
</dbReference>
<keyword evidence="6" id="KW-0862">Zinc</keyword>
<sequence length="471" mass="51449">MMKQKNLKAYFEGYKEEFLQDLEELISIDSTRGESEPGFPVGRGPAQALEKALEIAKRFGLYTENWENCLGIVQLNDSCERKLDIFAHMDVVPAGEGWQVTEPFVMKLVDGCVYGRGTADDKGPALAAIYALRAIKEQGIALAENVRLFLGCDEESGCLDLKMYRAKTKPAEMAFSPDGEFPVVNIEKGSLKGALTAEFPEDKRLPRIVSVQCGSSINVIPSSAKAVIEGLTAEDLKNILNVVSEETNVDFSLEKLKGDFIGITADGEGGHASRPEQARNAATAMLQLLVRLPVAESLGFEKLQSLQEIFPHGDYYGKAAGIYMEDELSGKITVSLDILNYNGKTLTGEFDSRTPICANLENLKPIEDMAEEKGLQYEAEREEAHHVPEDTVLVKTLLKCYEAYTGFVGHCIAIGGGSYVHNMPYGVTFGCAMPGVDNRMHGPDEFADLDVLLTSGAMFASAILELCGERN</sequence>
<gene>
    <name evidence="9" type="ORF">D0435_01085</name>
</gene>
<dbReference type="NCBIfam" id="TIGR01887">
    <property type="entry name" value="dipeptidaselike"/>
    <property type="match status" value="1"/>
</dbReference>
<comment type="caution">
    <text evidence="9">The sequence shown here is derived from an EMBL/GenBank/DDBJ whole genome shotgun (WGS) entry which is preliminary data.</text>
</comment>
<evidence type="ECO:0000256" key="1">
    <source>
        <dbReference type="ARBA" id="ARBA00001947"/>
    </source>
</evidence>
<evidence type="ECO:0000256" key="5">
    <source>
        <dbReference type="ARBA" id="ARBA00022801"/>
    </source>
</evidence>
<evidence type="ECO:0000256" key="4">
    <source>
        <dbReference type="ARBA" id="ARBA00022723"/>
    </source>
</evidence>
<organism evidence="9 10">
    <name type="scientific">Anaerotruncus colihominis</name>
    <dbReference type="NCBI Taxonomy" id="169435"/>
    <lineage>
        <taxon>Bacteria</taxon>
        <taxon>Bacillati</taxon>
        <taxon>Bacillota</taxon>
        <taxon>Clostridia</taxon>
        <taxon>Eubacteriales</taxon>
        <taxon>Oscillospiraceae</taxon>
        <taxon>Anaerotruncus</taxon>
    </lineage>
</organism>
<keyword evidence="10" id="KW-1185">Reference proteome</keyword>
<dbReference type="Gene3D" id="3.30.70.360">
    <property type="match status" value="2"/>
</dbReference>
<dbReference type="GO" id="GO:0008237">
    <property type="term" value="F:metallopeptidase activity"/>
    <property type="evidence" value="ECO:0007669"/>
    <property type="project" value="UniProtKB-KW"/>
</dbReference>
<comment type="cofactor">
    <cofactor evidence="1">
        <name>Zn(2+)</name>
        <dbReference type="ChEBI" id="CHEBI:29105"/>
    </cofactor>
</comment>
<reference evidence="9 10" key="1">
    <citation type="submission" date="2018-08" db="EMBL/GenBank/DDBJ databases">
        <title>Murine metabolic-syndrome-specific gut microbial biobank.</title>
        <authorList>
            <person name="Liu C."/>
        </authorList>
    </citation>
    <scope>NUCLEOTIDE SEQUENCE [LARGE SCALE GENOMIC DNA]</scope>
    <source>
        <strain evidence="9 10">28</strain>
    </source>
</reference>
<evidence type="ECO:0000256" key="7">
    <source>
        <dbReference type="ARBA" id="ARBA00022997"/>
    </source>
</evidence>
<dbReference type="Pfam" id="PF01546">
    <property type="entry name" value="Peptidase_M20"/>
    <property type="match status" value="1"/>
</dbReference>
<accession>A0A845QHV5</accession>
<keyword evidence="8" id="KW-0482">Metalloprotease</keyword>
<dbReference type="PANTHER" id="PTHR43808">
    <property type="entry name" value="ACETYLORNITHINE DEACETYLASE"/>
    <property type="match status" value="1"/>
</dbReference>
<name>A0A845QHV5_9FIRM</name>
<dbReference type="Gene3D" id="3.40.630.10">
    <property type="entry name" value="Zn peptidases"/>
    <property type="match status" value="1"/>
</dbReference>
<evidence type="ECO:0000313" key="10">
    <source>
        <dbReference type="Proteomes" id="UP000446866"/>
    </source>
</evidence>
<evidence type="ECO:0000256" key="2">
    <source>
        <dbReference type="ARBA" id="ARBA00006247"/>
    </source>
</evidence>
<dbReference type="InterPro" id="IPR050072">
    <property type="entry name" value="Peptidase_M20A"/>
</dbReference>
<keyword evidence="5" id="KW-0378">Hydrolase</keyword>
<dbReference type="SUPFAM" id="SSF53187">
    <property type="entry name" value="Zn-dependent exopeptidases"/>
    <property type="match status" value="1"/>
</dbReference>
<dbReference type="GO" id="GO:0008270">
    <property type="term" value="F:zinc ion binding"/>
    <property type="evidence" value="ECO:0007669"/>
    <property type="project" value="InterPro"/>
</dbReference>
<dbReference type="InterPro" id="IPR010964">
    <property type="entry name" value="M20A_pepV-rel"/>
</dbReference>
<proteinExistence type="inferred from homology"/>
<dbReference type="AlphaFoldDB" id="A0A845QHV5"/>
<dbReference type="GO" id="GO:0006526">
    <property type="term" value="P:L-arginine biosynthetic process"/>
    <property type="evidence" value="ECO:0007669"/>
    <property type="project" value="TreeGrafter"/>
</dbReference>
<evidence type="ECO:0000256" key="3">
    <source>
        <dbReference type="ARBA" id="ARBA00022670"/>
    </source>
</evidence>
<dbReference type="PANTHER" id="PTHR43808:SF31">
    <property type="entry name" value="N-ACETYL-L-CITRULLINE DEACETYLASE"/>
    <property type="match status" value="1"/>
</dbReference>
<dbReference type="GO" id="GO:0006508">
    <property type="term" value="P:proteolysis"/>
    <property type="evidence" value="ECO:0007669"/>
    <property type="project" value="UniProtKB-KW"/>
</dbReference>
<evidence type="ECO:0000256" key="6">
    <source>
        <dbReference type="ARBA" id="ARBA00022833"/>
    </source>
</evidence>
<protein>
    <submittedName>
        <fullName evidence="9">M20 family peptidase</fullName>
    </submittedName>
</protein>
<keyword evidence="7" id="KW-0224">Dipeptidase</keyword>
<evidence type="ECO:0000256" key="8">
    <source>
        <dbReference type="ARBA" id="ARBA00023049"/>
    </source>
</evidence>
<evidence type="ECO:0000313" key="9">
    <source>
        <dbReference type="EMBL" id="NBH60267.1"/>
    </source>
</evidence>
<keyword evidence="4" id="KW-0479">Metal-binding</keyword>
<dbReference type="Proteomes" id="UP000446866">
    <property type="component" value="Unassembled WGS sequence"/>
</dbReference>
<dbReference type="GO" id="GO:0008777">
    <property type="term" value="F:acetylornithine deacetylase activity"/>
    <property type="evidence" value="ECO:0007669"/>
    <property type="project" value="TreeGrafter"/>
</dbReference>
<dbReference type="GO" id="GO:0016805">
    <property type="term" value="F:dipeptidase activity"/>
    <property type="evidence" value="ECO:0007669"/>
    <property type="project" value="UniProtKB-KW"/>
</dbReference>
<keyword evidence="3" id="KW-0645">Protease</keyword>
<dbReference type="InterPro" id="IPR002933">
    <property type="entry name" value="Peptidase_M20"/>
</dbReference>
<dbReference type="InterPro" id="IPR036264">
    <property type="entry name" value="Bact_exopeptidase_dim_dom"/>
</dbReference>
<dbReference type="EMBL" id="QXWK01000001">
    <property type="protein sequence ID" value="NBH60267.1"/>
    <property type="molecule type" value="Genomic_DNA"/>
</dbReference>
<comment type="similarity">
    <text evidence="2">Belongs to the peptidase M20A family.</text>
</comment>